<evidence type="ECO:0000313" key="2">
    <source>
        <dbReference type="EMBL" id="SFP69195.1"/>
    </source>
</evidence>
<organism evidence="2 3">
    <name type="scientific">Ruminobacter amylophilus</name>
    <dbReference type="NCBI Taxonomy" id="867"/>
    <lineage>
        <taxon>Bacteria</taxon>
        <taxon>Pseudomonadati</taxon>
        <taxon>Pseudomonadota</taxon>
        <taxon>Gammaproteobacteria</taxon>
        <taxon>Aeromonadales</taxon>
        <taxon>Succinivibrionaceae</taxon>
        <taxon>Ruminobacter</taxon>
    </lineage>
</organism>
<name>A0A662ZJV7_9GAMM</name>
<feature type="signal peptide" evidence="1">
    <location>
        <begin position="1"/>
        <end position="34"/>
    </location>
</feature>
<keyword evidence="3" id="KW-1185">Reference proteome</keyword>
<dbReference type="Proteomes" id="UP000243745">
    <property type="component" value="Unassembled WGS sequence"/>
</dbReference>
<keyword evidence="1" id="KW-0732">Signal</keyword>
<dbReference type="EMBL" id="FOXF01000057">
    <property type="protein sequence ID" value="SFP69195.1"/>
    <property type="molecule type" value="Genomic_DNA"/>
</dbReference>
<accession>A0A662ZJV7</accession>
<dbReference type="AlphaFoldDB" id="A0A662ZJV7"/>
<feature type="chain" id="PRO_5025017756" evidence="1">
    <location>
        <begin position="35"/>
        <end position="373"/>
    </location>
</feature>
<gene>
    <name evidence="2" type="ORF">SAMN02910344_02072</name>
</gene>
<reference evidence="2 3" key="1">
    <citation type="submission" date="2016-10" db="EMBL/GenBank/DDBJ databases">
        <authorList>
            <person name="Varghese N."/>
            <person name="Submissions S."/>
        </authorList>
    </citation>
    <scope>NUCLEOTIDE SEQUENCE [LARGE SCALE GENOMIC DNA]</scope>
    <source>
        <strain evidence="2 3">DSM 1361</strain>
    </source>
</reference>
<evidence type="ECO:0000256" key="1">
    <source>
        <dbReference type="SAM" id="SignalP"/>
    </source>
</evidence>
<protein>
    <submittedName>
        <fullName evidence="2">Uncharacterized protein</fullName>
    </submittedName>
</protein>
<sequence length="373" mass="42968">MEKMHMKTAKTQQKTILQICCAFSGMLMCLGAHADVPAGSDEIQDLFTAITSDYQASIPEDKVQTVYDNFCAESEIQSAIDYYVIHNTRNHIYVHDIPKILTGVNDTNYVSKSYDMNSRSFPLVDWMYNSITWAGEPMKFYYRVNNSLEGAPIYNITPNRKEKPTGRLVMNFAVGDNYNLLNTGSGEIKNIDCSDKDVNFCPEKLKEFNPFRKIIMITREPDGTCLSNVYHAERVDTEYSEDNLIYRNEIRFHAPHGNFRFKIKEKNWANEREKISGYFTYELNTLTIDGVKYKMIPGGNPWNTSTWYLKGNGEYHEKWLYMYPMGNTDVVYSATDGINGGKATKVVITIFSNRSFSTDESTRRIVLYPKKKK</sequence>
<proteinExistence type="predicted"/>
<evidence type="ECO:0000313" key="3">
    <source>
        <dbReference type="Proteomes" id="UP000243745"/>
    </source>
</evidence>